<dbReference type="Proteomes" id="UP001461498">
    <property type="component" value="Unassembled WGS sequence"/>
</dbReference>
<dbReference type="EMBL" id="JAPXFL010000001">
    <property type="protein sequence ID" value="KAK9511686.1"/>
    <property type="molecule type" value="Genomic_DNA"/>
</dbReference>
<evidence type="ECO:0000313" key="1">
    <source>
        <dbReference type="EMBL" id="KAK9511686.1"/>
    </source>
</evidence>
<evidence type="ECO:0000313" key="2">
    <source>
        <dbReference type="Proteomes" id="UP001461498"/>
    </source>
</evidence>
<gene>
    <name evidence="1" type="ORF">O3M35_000302</name>
</gene>
<dbReference type="AlphaFoldDB" id="A0AAW1DKX9"/>
<reference evidence="1 2" key="1">
    <citation type="submission" date="2022-12" db="EMBL/GenBank/DDBJ databases">
        <title>Chromosome-level genome assembly of true bugs.</title>
        <authorList>
            <person name="Ma L."/>
            <person name="Li H."/>
        </authorList>
    </citation>
    <scope>NUCLEOTIDE SEQUENCE [LARGE SCALE GENOMIC DNA]</scope>
    <source>
        <strain evidence="1">Lab_2022b</strain>
    </source>
</reference>
<protein>
    <recommendedName>
        <fullName evidence="3">Maturase K</fullName>
    </recommendedName>
</protein>
<accession>A0AAW1DKX9</accession>
<keyword evidence="2" id="KW-1185">Reference proteome</keyword>
<proteinExistence type="predicted"/>
<sequence>MQKVASEYLQWFLRYRPKFFTHIDRRKIFYCIFGIRNTQNGYFRLEKFMLEKQIS</sequence>
<evidence type="ECO:0008006" key="3">
    <source>
        <dbReference type="Google" id="ProtNLM"/>
    </source>
</evidence>
<organism evidence="1 2">
    <name type="scientific">Rhynocoris fuscipes</name>
    <dbReference type="NCBI Taxonomy" id="488301"/>
    <lineage>
        <taxon>Eukaryota</taxon>
        <taxon>Metazoa</taxon>
        <taxon>Ecdysozoa</taxon>
        <taxon>Arthropoda</taxon>
        <taxon>Hexapoda</taxon>
        <taxon>Insecta</taxon>
        <taxon>Pterygota</taxon>
        <taxon>Neoptera</taxon>
        <taxon>Paraneoptera</taxon>
        <taxon>Hemiptera</taxon>
        <taxon>Heteroptera</taxon>
        <taxon>Panheteroptera</taxon>
        <taxon>Cimicomorpha</taxon>
        <taxon>Reduviidae</taxon>
        <taxon>Harpactorinae</taxon>
        <taxon>Harpactorini</taxon>
        <taxon>Rhynocoris</taxon>
    </lineage>
</organism>
<comment type="caution">
    <text evidence="1">The sequence shown here is derived from an EMBL/GenBank/DDBJ whole genome shotgun (WGS) entry which is preliminary data.</text>
</comment>
<name>A0AAW1DKX9_9HEMI</name>